<gene>
    <name evidence="2" type="ORF">AVDCRST_MAG82-2441</name>
</gene>
<name>A0A6J4QBK5_9ACTN</name>
<dbReference type="AlphaFoldDB" id="A0A6J4QBK5"/>
<accession>A0A6J4QBK5</accession>
<sequence>ARTFRTPTGASWTEGIPGSFHRSDDEEGLPWRVHPEEYDGL</sequence>
<reference evidence="2" key="1">
    <citation type="submission" date="2020-02" db="EMBL/GenBank/DDBJ databases">
        <authorList>
            <person name="Meier V. D."/>
        </authorList>
    </citation>
    <scope>NUCLEOTIDE SEQUENCE</scope>
    <source>
        <strain evidence="2">AVDCRST_MAG82</strain>
    </source>
</reference>
<protein>
    <submittedName>
        <fullName evidence="2">Uncharacterized protein</fullName>
    </submittedName>
</protein>
<dbReference type="EMBL" id="CADCVA010000316">
    <property type="protein sequence ID" value="CAA9435610.1"/>
    <property type="molecule type" value="Genomic_DNA"/>
</dbReference>
<feature type="non-terminal residue" evidence="2">
    <location>
        <position position="41"/>
    </location>
</feature>
<organism evidence="2">
    <name type="scientific">uncultured Rubrobacteraceae bacterium</name>
    <dbReference type="NCBI Taxonomy" id="349277"/>
    <lineage>
        <taxon>Bacteria</taxon>
        <taxon>Bacillati</taxon>
        <taxon>Actinomycetota</taxon>
        <taxon>Rubrobacteria</taxon>
        <taxon>Rubrobacterales</taxon>
        <taxon>Rubrobacteraceae</taxon>
        <taxon>environmental samples</taxon>
    </lineage>
</organism>
<feature type="region of interest" description="Disordered" evidence="1">
    <location>
        <begin position="1"/>
        <end position="41"/>
    </location>
</feature>
<evidence type="ECO:0000256" key="1">
    <source>
        <dbReference type="SAM" id="MobiDB-lite"/>
    </source>
</evidence>
<feature type="compositionally biased region" description="Polar residues" evidence="1">
    <location>
        <begin position="1"/>
        <end position="11"/>
    </location>
</feature>
<feature type="non-terminal residue" evidence="2">
    <location>
        <position position="1"/>
    </location>
</feature>
<evidence type="ECO:0000313" key="2">
    <source>
        <dbReference type="EMBL" id="CAA9435610.1"/>
    </source>
</evidence>
<proteinExistence type="predicted"/>